<protein>
    <recommendedName>
        <fullName evidence="6">Probable transcriptional regulatory protein FIV42_00850</fullName>
    </recommendedName>
</protein>
<dbReference type="PANTHER" id="PTHR12532">
    <property type="entry name" value="TRANSLATIONAL ACTIVATOR OF CYTOCHROME C OXIDASE 1"/>
    <property type="match status" value="1"/>
</dbReference>
<evidence type="ECO:0000313" key="10">
    <source>
        <dbReference type="Proteomes" id="UP000315995"/>
    </source>
</evidence>
<dbReference type="SUPFAM" id="SSF75625">
    <property type="entry name" value="YebC-like"/>
    <property type="match status" value="1"/>
</dbReference>
<dbReference type="InterPro" id="IPR048300">
    <property type="entry name" value="TACO1_YebC-like_2nd/3rd_dom"/>
</dbReference>
<dbReference type="OrthoDB" id="9781053at2"/>
<dbReference type="EMBL" id="CP041186">
    <property type="protein sequence ID" value="QDG49332.1"/>
    <property type="molecule type" value="Genomic_DNA"/>
</dbReference>
<dbReference type="Pfam" id="PF20772">
    <property type="entry name" value="TACO1_YebC_N"/>
    <property type="match status" value="1"/>
</dbReference>
<feature type="domain" description="TACO1/YebC-like N-terminal" evidence="8">
    <location>
        <begin position="82"/>
        <end position="135"/>
    </location>
</feature>
<dbReference type="Proteomes" id="UP000315995">
    <property type="component" value="Chromosome"/>
</dbReference>
<sequence length="310" mass="35039">MSARRKGMGFPDGAHSMRPCDAWGGSRVGARLMSECAIEFAEVVISLCRPDPIEKEAFDSRSFLPHMVDMITETTDSTTEQDRTFSTMQREIAVAAREQGGEADDNFRLRYAVRRAEEANMPEGLIERARRQGVGEVAGPTYEEVIFEGYGPDGIAVLVEAITDDVRRTSHELEELFEAHGGNIGDDGCVEWQFERRGVVRVDTRHVDDEDQFMLEVIEMGGDELRGPILRDRDDGRVPTYRIFCDSTDVRQLDRAMERAGYPVHTASTMFEPTQRVELSPEQARRFLSFFEKITDHEDVQGAYANWSVA</sequence>
<dbReference type="GO" id="GO:0006355">
    <property type="term" value="P:regulation of DNA-templated transcription"/>
    <property type="evidence" value="ECO:0007669"/>
    <property type="project" value="UniProtKB-UniRule"/>
</dbReference>
<name>A0A4Y6PM38_PERCE</name>
<dbReference type="InterPro" id="IPR026564">
    <property type="entry name" value="Transcrip_reg_TACO1-like_dom3"/>
</dbReference>
<accession>A0A4Y6PM38</accession>
<dbReference type="GO" id="GO:0003677">
    <property type="term" value="F:DNA binding"/>
    <property type="evidence" value="ECO:0007669"/>
    <property type="project" value="UniProtKB-UniRule"/>
</dbReference>
<proteinExistence type="inferred from homology"/>
<evidence type="ECO:0000259" key="8">
    <source>
        <dbReference type="Pfam" id="PF20772"/>
    </source>
</evidence>
<dbReference type="Gene3D" id="1.10.10.200">
    <property type="match status" value="1"/>
</dbReference>
<dbReference type="GO" id="GO:0005829">
    <property type="term" value="C:cytosol"/>
    <property type="evidence" value="ECO:0007669"/>
    <property type="project" value="TreeGrafter"/>
</dbReference>
<dbReference type="InterPro" id="IPR002876">
    <property type="entry name" value="Transcrip_reg_TACO1-like"/>
</dbReference>
<keyword evidence="2 6" id="KW-0963">Cytoplasm</keyword>
<dbReference type="HAMAP" id="MF_00693">
    <property type="entry name" value="Transcrip_reg_TACO1"/>
    <property type="match status" value="1"/>
</dbReference>
<evidence type="ECO:0000256" key="5">
    <source>
        <dbReference type="ARBA" id="ARBA00023163"/>
    </source>
</evidence>
<dbReference type="InterPro" id="IPR017856">
    <property type="entry name" value="Integrase-like_N"/>
</dbReference>
<evidence type="ECO:0000256" key="1">
    <source>
        <dbReference type="ARBA" id="ARBA00008724"/>
    </source>
</evidence>
<reference evidence="9 10" key="1">
    <citation type="submission" date="2019-06" db="EMBL/GenBank/DDBJ databases">
        <title>Persicimonas caeni gen. nov., sp. nov., a predatory bacterium isolated from solar saltern.</title>
        <authorList>
            <person name="Wang S."/>
        </authorList>
    </citation>
    <scope>NUCLEOTIDE SEQUENCE [LARGE SCALE GENOMIC DNA]</scope>
    <source>
        <strain evidence="9 10">YN101</strain>
    </source>
</reference>
<feature type="domain" description="TACO1/YebC-like second and third" evidence="7">
    <location>
        <begin position="142"/>
        <end position="307"/>
    </location>
</feature>
<dbReference type="InterPro" id="IPR049083">
    <property type="entry name" value="TACO1_YebC_N"/>
</dbReference>
<dbReference type="Pfam" id="PF01709">
    <property type="entry name" value="Transcrip_reg"/>
    <property type="match status" value="1"/>
</dbReference>
<organism evidence="9 10">
    <name type="scientific">Persicimonas caeni</name>
    <dbReference type="NCBI Taxonomy" id="2292766"/>
    <lineage>
        <taxon>Bacteria</taxon>
        <taxon>Deltaproteobacteria</taxon>
        <taxon>Bradymonadales</taxon>
        <taxon>Bradymonadaceae</taxon>
        <taxon>Persicimonas</taxon>
    </lineage>
</organism>
<keyword evidence="5 6" id="KW-0804">Transcription</keyword>
<keyword evidence="4 6" id="KW-0238">DNA-binding</keyword>
<keyword evidence="3 6" id="KW-0805">Transcription regulation</keyword>
<evidence type="ECO:0000256" key="6">
    <source>
        <dbReference type="HAMAP-Rule" id="MF_00693"/>
    </source>
</evidence>
<comment type="subcellular location">
    <subcellularLocation>
        <location evidence="6">Cytoplasm</location>
    </subcellularLocation>
</comment>
<dbReference type="AlphaFoldDB" id="A0A4Y6PM38"/>
<gene>
    <name evidence="9" type="ORF">FIV42_00850</name>
</gene>
<dbReference type="Gene3D" id="3.30.70.980">
    <property type="match status" value="2"/>
</dbReference>
<evidence type="ECO:0000313" key="9">
    <source>
        <dbReference type="EMBL" id="QDG49332.1"/>
    </source>
</evidence>
<dbReference type="InterPro" id="IPR029072">
    <property type="entry name" value="YebC-like"/>
</dbReference>
<accession>A0A5B8Y2F0</accession>
<comment type="similarity">
    <text evidence="1 6">Belongs to the TACO1 family.</text>
</comment>
<dbReference type="PANTHER" id="PTHR12532:SF6">
    <property type="entry name" value="TRANSCRIPTIONAL REGULATORY PROTEIN YEBC-RELATED"/>
    <property type="match status" value="1"/>
</dbReference>
<keyword evidence="10" id="KW-1185">Reference proteome</keyword>
<evidence type="ECO:0000256" key="2">
    <source>
        <dbReference type="ARBA" id="ARBA00022490"/>
    </source>
</evidence>
<evidence type="ECO:0000259" key="7">
    <source>
        <dbReference type="Pfam" id="PF01709"/>
    </source>
</evidence>
<evidence type="ECO:0000256" key="3">
    <source>
        <dbReference type="ARBA" id="ARBA00023015"/>
    </source>
</evidence>
<evidence type="ECO:0000256" key="4">
    <source>
        <dbReference type="ARBA" id="ARBA00023125"/>
    </source>
</evidence>